<dbReference type="CDD" id="cd06170">
    <property type="entry name" value="LuxR_C_like"/>
    <property type="match status" value="1"/>
</dbReference>
<reference evidence="9" key="1">
    <citation type="submission" date="2017-12" db="EMBL/GenBank/DDBJ databases">
        <title>Whole genome sequencing of Acidipropionibacterium jensenii strains JS279 and JS280.</title>
        <authorList>
            <person name="Deptula P."/>
            <person name="Laine P."/>
            <person name="Smolander O.-P."/>
            <person name="Paulin L."/>
            <person name="Auvinen P."/>
            <person name="Varmanen P."/>
        </authorList>
    </citation>
    <scope>NUCLEOTIDE SEQUENCE [LARGE SCALE GENOMIC DNA]</scope>
    <source>
        <strain evidence="9">JS280</strain>
    </source>
</reference>
<dbReference type="SMART" id="SM00448">
    <property type="entry name" value="REC"/>
    <property type="match status" value="1"/>
</dbReference>
<dbReference type="SUPFAM" id="SSF52172">
    <property type="entry name" value="CheY-like"/>
    <property type="match status" value="1"/>
</dbReference>
<evidence type="ECO:0000259" key="6">
    <source>
        <dbReference type="PROSITE" id="PS50043"/>
    </source>
</evidence>
<keyword evidence="4" id="KW-0804">Transcription</keyword>
<accession>A0A3Q9ULC7</accession>
<feature type="modified residue" description="4-aspartylphosphate" evidence="5">
    <location>
        <position position="63"/>
    </location>
</feature>
<evidence type="ECO:0000313" key="9">
    <source>
        <dbReference type="Proteomes" id="UP000285875"/>
    </source>
</evidence>
<dbReference type="PROSITE" id="PS50043">
    <property type="entry name" value="HTH_LUXR_2"/>
    <property type="match status" value="1"/>
</dbReference>
<dbReference type="PRINTS" id="PR00038">
    <property type="entry name" value="HTHLUXR"/>
</dbReference>
<dbReference type="PANTHER" id="PTHR43214:SF24">
    <property type="entry name" value="TRANSCRIPTIONAL REGULATORY PROTEIN NARL-RELATED"/>
    <property type="match status" value="1"/>
</dbReference>
<keyword evidence="1 5" id="KW-0597">Phosphoprotein</keyword>
<dbReference type="InterPro" id="IPR039420">
    <property type="entry name" value="WalR-like"/>
</dbReference>
<dbReference type="GO" id="GO:0000160">
    <property type="term" value="P:phosphorelay signal transduction system"/>
    <property type="evidence" value="ECO:0007669"/>
    <property type="project" value="InterPro"/>
</dbReference>
<dbReference type="Pfam" id="PF00196">
    <property type="entry name" value="GerE"/>
    <property type="match status" value="1"/>
</dbReference>
<evidence type="ECO:0000259" key="7">
    <source>
        <dbReference type="PROSITE" id="PS50110"/>
    </source>
</evidence>
<feature type="domain" description="HTH luxR-type" evidence="6">
    <location>
        <begin position="158"/>
        <end position="223"/>
    </location>
</feature>
<dbReference type="PROSITE" id="PS50110">
    <property type="entry name" value="RESPONSE_REGULATORY"/>
    <property type="match status" value="1"/>
</dbReference>
<gene>
    <name evidence="8" type="ORF">C0Z10_10215</name>
</gene>
<dbReference type="CDD" id="cd17535">
    <property type="entry name" value="REC_NarL-like"/>
    <property type="match status" value="1"/>
</dbReference>
<protein>
    <submittedName>
        <fullName evidence="8">DNA-binding response regulator</fullName>
    </submittedName>
</protein>
<dbReference type="Proteomes" id="UP000285875">
    <property type="component" value="Chromosome"/>
</dbReference>
<keyword evidence="2" id="KW-0805">Transcription regulation</keyword>
<dbReference type="PANTHER" id="PTHR43214">
    <property type="entry name" value="TWO-COMPONENT RESPONSE REGULATOR"/>
    <property type="match status" value="1"/>
</dbReference>
<dbReference type="EMBL" id="CP025570">
    <property type="protein sequence ID" value="AZZ40059.1"/>
    <property type="molecule type" value="Genomic_DNA"/>
</dbReference>
<dbReference type="Gene3D" id="3.40.50.2300">
    <property type="match status" value="1"/>
</dbReference>
<dbReference type="SMART" id="SM00421">
    <property type="entry name" value="HTH_LUXR"/>
    <property type="match status" value="1"/>
</dbReference>
<dbReference type="RefSeq" id="WP_097799299.1">
    <property type="nucleotide sequence ID" value="NZ_CP025570.1"/>
</dbReference>
<evidence type="ECO:0000256" key="1">
    <source>
        <dbReference type="ARBA" id="ARBA00022553"/>
    </source>
</evidence>
<evidence type="ECO:0000256" key="3">
    <source>
        <dbReference type="ARBA" id="ARBA00023125"/>
    </source>
</evidence>
<dbReference type="GO" id="GO:0006355">
    <property type="term" value="P:regulation of DNA-templated transcription"/>
    <property type="evidence" value="ECO:0007669"/>
    <property type="project" value="InterPro"/>
</dbReference>
<dbReference type="InterPro" id="IPR001789">
    <property type="entry name" value="Sig_transdc_resp-reg_receiver"/>
</dbReference>
<name>A0A3Q9ULC7_9ACTN</name>
<evidence type="ECO:0000313" key="8">
    <source>
        <dbReference type="EMBL" id="AZZ40059.1"/>
    </source>
</evidence>
<evidence type="ECO:0000256" key="2">
    <source>
        <dbReference type="ARBA" id="ARBA00023015"/>
    </source>
</evidence>
<dbReference type="InterPro" id="IPR000792">
    <property type="entry name" value="Tscrpt_reg_LuxR_C"/>
</dbReference>
<dbReference type="AlphaFoldDB" id="A0A3Q9ULC7"/>
<evidence type="ECO:0000256" key="4">
    <source>
        <dbReference type="ARBA" id="ARBA00023163"/>
    </source>
</evidence>
<dbReference type="InterPro" id="IPR058245">
    <property type="entry name" value="NreC/VraR/RcsB-like_REC"/>
</dbReference>
<keyword evidence="3 8" id="KW-0238">DNA-binding</keyword>
<dbReference type="Pfam" id="PF00072">
    <property type="entry name" value="Response_reg"/>
    <property type="match status" value="1"/>
</dbReference>
<proteinExistence type="predicted"/>
<dbReference type="InterPro" id="IPR011006">
    <property type="entry name" value="CheY-like_superfamily"/>
</dbReference>
<evidence type="ECO:0000256" key="5">
    <source>
        <dbReference type="PROSITE-ProRule" id="PRU00169"/>
    </source>
</evidence>
<dbReference type="KEGG" id="aji:C0Z10_10215"/>
<organism evidence="8 9">
    <name type="scientific">Acidipropionibacterium jensenii</name>
    <dbReference type="NCBI Taxonomy" id="1749"/>
    <lineage>
        <taxon>Bacteria</taxon>
        <taxon>Bacillati</taxon>
        <taxon>Actinomycetota</taxon>
        <taxon>Actinomycetes</taxon>
        <taxon>Propionibacteriales</taxon>
        <taxon>Propionibacteriaceae</taxon>
        <taxon>Acidipropionibacterium</taxon>
    </lineage>
</organism>
<feature type="domain" description="Response regulatory" evidence="7">
    <location>
        <begin position="11"/>
        <end position="128"/>
    </location>
</feature>
<dbReference type="GO" id="GO:0003677">
    <property type="term" value="F:DNA binding"/>
    <property type="evidence" value="ECO:0007669"/>
    <property type="project" value="UniProtKB-KW"/>
</dbReference>
<sequence length="230" mass="24876">MVNREGAEPVSVALVDDDPLVRSGLRLLLEGPQSGIRIVGEASDGDEVLDLVAQCRPRVVLMDIRMRRVDGIEAARRLLATEDPPRIVMLTTFDADEMVLRALAVGAHGFLLKDTAPDRMVEMIRSVAAGEYTLSPTILGQVIAAATSEVVDPRRDQARSALAGLNAREREIAARLADGLSNAEIAGRMYLSVATVKACVTRILSSLGMANRVQVAILVHDAELEDREDR</sequence>